<evidence type="ECO:0000313" key="6">
    <source>
        <dbReference type="EMBL" id="OUM84643.1"/>
    </source>
</evidence>
<feature type="domain" description="Helicase ATP-binding" evidence="5">
    <location>
        <begin position="37"/>
        <end position="315"/>
    </location>
</feature>
<evidence type="ECO:0000256" key="1">
    <source>
        <dbReference type="ARBA" id="ARBA00022741"/>
    </source>
</evidence>
<dbReference type="GO" id="GO:0006139">
    <property type="term" value="P:nucleobase-containing compound metabolic process"/>
    <property type="evidence" value="ECO:0007669"/>
    <property type="project" value="InterPro"/>
</dbReference>
<keyword evidence="1" id="KW-0547">Nucleotide-binding</keyword>
<dbReference type="InterPro" id="IPR027417">
    <property type="entry name" value="P-loop_NTPase"/>
</dbReference>
<comment type="similarity">
    <text evidence="4">Belongs to the helicase family. DinG subfamily.</text>
</comment>
<dbReference type="InterPro" id="IPR014013">
    <property type="entry name" value="Helic_SF1/SF2_ATP-bd_DinG/Rad3"/>
</dbReference>
<organism evidence="6 7">
    <name type="scientific">Bacillus thermozeamaize</name>
    <dbReference type="NCBI Taxonomy" id="230954"/>
    <lineage>
        <taxon>Bacteria</taxon>
        <taxon>Bacillati</taxon>
        <taxon>Bacillota</taxon>
        <taxon>Bacilli</taxon>
        <taxon>Bacillales</taxon>
        <taxon>Bacillaceae</taxon>
        <taxon>Bacillus</taxon>
    </lineage>
</organism>
<dbReference type="Gene3D" id="3.40.50.300">
    <property type="entry name" value="P-loop containing nucleotide triphosphate hydrolases"/>
    <property type="match status" value="2"/>
</dbReference>
<sequence length="713" mass="81693">MMFPDDESRDQERVPLDEPDMAAYEELIEAVFAPDGLLAKRIHGYEVRQDQVRLARRVMASLKLEHHLLAEAGTGIGKSFAYLVAAALWALLEKKVVVISTHTIPLQSQLVDKDLPLVAEVMSELGMGELRFELAKGRGNYLCKRRLEAYLLKARSEEVEHADVARQMWQLKDQLTDGDRPSFPFPIPSDLWTLVAGEADDCHGSESPYFDHCFIQQARRRLSSAHLIITNHAMFFTDLAMRQQEGSGIFPEYDHVIFDEAHRIEEVFSSFFARRVNYQQVEHLFRMIRMRWQTWMDGIFDQEVLEALIPYEQRIRQHLLDMLDQVARQVFLLQPGGARLEAQEADQPLTVLLDRPLPVFQRLEESLADLERFFRQLLETKVQEETQRRGMERLIQRVRSLGEDIRFITQVEGGADWAHWVEWRLEAGEQISDAFGQQITLVAQPINARTVLPDALFSRVPVSMLSATLSTEGHFAFIAGRLGLDEYDSFVAPSPFDYARNALLVVSEKAPFPNQPDGQYERFLVEGLQRILTLSPGRTLVLFTSYRQMSLVAEQLKAWCEARQRTLLVQEAGGDRERLLEQFRKDPHGVLFGAESFWEGIDLPGDELQCVVITKIPFANPKHPVTRARLDWIERSGGDSFDQYMIPMAIIKTKQGFGRLIRRACDRGAVVLMDSRLVRKGYGKRILSSLPPARRGKLKDIPHYVRPPQTATE</sequence>
<evidence type="ECO:0000259" key="5">
    <source>
        <dbReference type="PROSITE" id="PS51193"/>
    </source>
</evidence>
<protein>
    <recommendedName>
        <fullName evidence="5">Helicase ATP-binding domain-containing protein</fullName>
    </recommendedName>
</protein>
<dbReference type="GO" id="GO:0016818">
    <property type="term" value="F:hydrolase activity, acting on acid anhydrides, in phosphorus-containing anhydrides"/>
    <property type="evidence" value="ECO:0007669"/>
    <property type="project" value="InterPro"/>
</dbReference>
<reference evidence="7" key="1">
    <citation type="submission" date="2016-06" db="EMBL/GenBank/DDBJ databases">
        <authorList>
            <person name="Nascimento L."/>
            <person name="Pereira R.V."/>
            <person name="Martins L.F."/>
            <person name="Quaggio R.B."/>
            <person name="Silva A.M."/>
            <person name="Setubal J.C."/>
        </authorList>
    </citation>
    <scope>NUCLEOTIDE SEQUENCE [LARGE SCALE GENOMIC DNA]</scope>
</reference>
<name>A0A1Y3PBC6_9BACI</name>
<evidence type="ECO:0000256" key="4">
    <source>
        <dbReference type="ARBA" id="ARBA00038058"/>
    </source>
</evidence>
<keyword evidence="3" id="KW-0067">ATP-binding</keyword>
<dbReference type="PROSITE" id="PS51193">
    <property type="entry name" value="HELICASE_ATP_BIND_2"/>
    <property type="match status" value="1"/>
</dbReference>
<accession>A0A1Y3PBC6</accession>
<comment type="caution">
    <text evidence="6">The sequence shown here is derived from an EMBL/GenBank/DDBJ whole genome shotgun (WGS) entry which is preliminary data.</text>
</comment>
<dbReference type="GO" id="GO:0003676">
    <property type="term" value="F:nucleic acid binding"/>
    <property type="evidence" value="ECO:0007669"/>
    <property type="project" value="InterPro"/>
</dbReference>
<dbReference type="PANTHER" id="PTHR11472:SF34">
    <property type="entry name" value="REGULATOR OF TELOMERE ELONGATION HELICASE 1"/>
    <property type="match status" value="1"/>
</dbReference>
<dbReference type="GO" id="GO:0005524">
    <property type="term" value="F:ATP binding"/>
    <property type="evidence" value="ECO:0007669"/>
    <property type="project" value="UniProtKB-KW"/>
</dbReference>
<dbReference type="Pfam" id="PF13307">
    <property type="entry name" value="Helicase_C_2"/>
    <property type="match status" value="1"/>
</dbReference>
<dbReference type="GO" id="GO:0003678">
    <property type="term" value="F:DNA helicase activity"/>
    <property type="evidence" value="ECO:0007669"/>
    <property type="project" value="TreeGrafter"/>
</dbReference>
<dbReference type="EMBL" id="LZRT01000121">
    <property type="protein sequence ID" value="OUM84643.1"/>
    <property type="molecule type" value="Genomic_DNA"/>
</dbReference>
<dbReference type="AlphaFoldDB" id="A0A1Y3PBC6"/>
<evidence type="ECO:0000256" key="2">
    <source>
        <dbReference type="ARBA" id="ARBA00022801"/>
    </source>
</evidence>
<dbReference type="PANTHER" id="PTHR11472">
    <property type="entry name" value="DNA REPAIR DEAD HELICASE RAD3/XP-D SUBFAMILY MEMBER"/>
    <property type="match status" value="1"/>
</dbReference>
<dbReference type="Proteomes" id="UP000196475">
    <property type="component" value="Unassembled WGS sequence"/>
</dbReference>
<dbReference type="SMART" id="SM00491">
    <property type="entry name" value="HELICc2"/>
    <property type="match status" value="1"/>
</dbReference>
<dbReference type="InterPro" id="IPR045028">
    <property type="entry name" value="DinG/Rad3-like"/>
</dbReference>
<evidence type="ECO:0000256" key="3">
    <source>
        <dbReference type="ARBA" id="ARBA00022840"/>
    </source>
</evidence>
<dbReference type="InterPro" id="IPR014001">
    <property type="entry name" value="Helicase_ATP-bd"/>
</dbReference>
<dbReference type="SMART" id="SM00487">
    <property type="entry name" value="DEXDc"/>
    <property type="match status" value="1"/>
</dbReference>
<proteinExistence type="inferred from homology"/>
<dbReference type="InterPro" id="IPR006555">
    <property type="entry name" value="ATP-dep_Helicase_C"/>
</dbReference>
<keyword evidence="2" id="KW-0378">Hydrolase</keyword>
<evidence type="ECO:0000313" key="7">
    <source>
        <dbReference type="Proteomes" id="UP000196475"/>
    </source>
</evidence>
<dbReference type="SUPFAM" id="SSF52540">
    <property type="entry name" value="P-loop containing nucleoside triphosphate hydrolases"/>
    <property type="match status" value="1"/>
</dbReference>
<gene>
    <name evidence="6" type="ORF">BAA01_05755</name>
</gene>